<dbReference type="EMBL" id="FNEM01000023">
    <property type="protein sequence ID" value="SDK26153.1"/>
    <property type="molecule type" value="Genomic_DNA"/>
</dbReference>
<reference evidence="3" key="1">
    <citation type="submission" date="2016-10" db="EMBL/GenBank/DDBJ databases">
        <authorList>
            <person name="Varghese N."/>
            <person name="Submissions S."/>
        </authorList>
    </citation>
    <scope>NUCLEOTIDE SEQUENCE [LARGE SCALE GENOMIC DNA]</scope>
    <source>
        <strain evidence="3">DSM 23317</strain>
    </source>
</reference>
<dbReference type="InterPro" id="IPR051783">
    <property type="entry name" value="NAD(P)-dependent_oxidoreduct"/>
</dbReference>
<name>A0A1G9AFY9_9GAMM</name>
<evidence type="ECO:0000313" key="3">
    <source>
        <dbReference type="Proteomes" id="UP000199527"/>
    </source>
</evidence>
<proteinExistence type="predicted"/>
<feature type="domain" description="NAD(P)-binding" evidence="1">
    <location>
        <begin position="12"/>
        <end position="200"/>
    </location>
</feature>
<dbReference type="RefSeq" id="WP_090368111.1">
    <property type="nucleotide sequence ID" value="NZ_FNEM01000023.1"/>
</dbReference>
<dbReference type="GO" id="GO:0004029">
    <property type="term" value="F:aldehyde dehydrogenase (NAD+) activity"/>
    <property type="evidence" value="ECO:0007669"/>
    <property type="project" value="TreeGrafter"/>
</dbReference>
<dbReference type="GO" id="GO:0005737">
    <property type="term" value="C:cytoplasm"/>
    <property type="evidence" value="ECO:0007669"/>
    <property type="project" value="TreeGrafter"/>
</dbReference>
<accession>A0A1G9AFY9</accession>
<dbReference type="PANTHER" id="PTHR48079:SF6">
    <property type="entry name" value="NAD(P)-BINDING DOMAIN-CONTAINING PROTEIN-RELATED"/>
    <property type="match status" value="1"/>
</dbReference>
<dbReference type="PANTHER" id="PTHR48079">
    <property type="entry name" value="PROTEIN YEEZ"/>
    <property type="match status" value="1"/>
</dbReference>
<dbReference type="Gene3D" id="3.40.50.720">
    <property type="entry name" value="NAD(P)-binding Rossmann-like Domain"/>
    <property type="match status" value="1"/>
</dbReference>
<dbReference type="InterPro" id="IPR016040">
    <property type="entry name" value="NAD(P)-bd_dom"/>
</dbReference>
<keyword evidence="3" id="KW-1185">Reference proteome</keyword>
<dbReference type="OrthoDB" id="751203at2"/>
<dbReference type="Proteomes" id="UP000199527">
    <property type="component" value="Unassembled WGS sequence"/>
</dbReference>
<dbReference type="AlphaFoldDB" id="A0A1G9AFY9"/>
<sequence>MKKQSIFVAGGGWLGAPLAAHLVQRGHRVVATARRPEALGELTALGAIARPLELDGSEVNAELLSGIDVLVVCVPPGRGEQTLPFWQRLQPLLSAARAAGVQQALFTSATSVYGGQIGWVDEASDTDDSSRARIMLQAEQLFQKQFAGRATVLRLSGLVGGVRHPGRFLAGKKQVAGGLDPVNLVHRHDVIAAICAVIDQQAWGKIYNLASPHHPNRADYYRFCARVLGLQEPEFVLGQDKPRWCNGGRICRELNWQYRYDDLYQLPELMR</sequence>
<evidence type="ECO:0000313" key="2">
    <source>
        <dbReference type="EMBL" id="SDK26153.1"/>
    </source>
</evidence>
<organism evidence="2 3">
    <name type="scientific">Ferrimonas sediminum</name>
    <dbReference type="NCBI Taxonomy" id="718193"/>
    <lineage>
        <taxon>Bacteria</taxon>
        <taxon>Pseudomonadati</taxon>
        <taxon>Pseudomonadota</taxon>
        <taxon>Gammaproteobacteria</taxon>
        <taxon>Alteromonadales</taxon>
        <taxon>Ferrimonadaceae</taxon>
        <taxon>Ferrimonas</taxon>
    </lineage>
</organism>
<evidence type="ECO:0000259" key="1">
    <source>
        <dbReference type="Pfam" id="PF13460"/>
    </source>
</evidence>
<dbReference type="Pfam" id="PF13460">
    <property type="entry name" value="NAD_binding_10"/>
    <property type="match status" value="1"/>
</dbReference>
<dbReference type="InterPro" id="IPR036291">
    <property type="entry name" value="NAD(P)-bd_dom_sf"/>
</dbReference>
<gene>
    <name evidence="2" type="ORF">SAMN04488540_12326</name>
</gene>
<dbReference type="SUPFAM" id="SSF51735">
    <property type="entry name" value="NAD(P)-binding Rossmann-fold domains"/>
    <property type="match status" value="1"/>
</dbReference>
<protein>
    <submittedName>
        <fullName evidence="2">Nucleoside-diphosphate-sugar epimerase</fullName>
    </submittedName>
</protein>